<organism evidence="1 2">
    <name type="scientific">Stenotrophomonas chelatiphaga</name>
    <dbReference type="NCBI Taxonomy" id="517011"/>
    <lineage>
        <taxon>Bacteria</taxon>
        <taxon>Pseudomonadati</taxon>
        <taxon>Pseudomonadota</taxon>
        <taxon>Gammaproteobacteria</taxon>
        <taxon>Lysobacterales</taxon>
        <taxon>Lysobacteraceae</taxon>
        <taxon>Stenotrophomonas</taxon>
    </lineage>
</organism>
<name>A0A0R0D9V3_9GAMM</name>
<comment type="caution">
    <text evidence="1">The sequence shown here is derived from an EMBL/GenBank/DDBJ whole genome shotgun (WGS) entry which is preliminary data.</text>
</comment>
<accession>A0A0R0D9V3</accession>
<keyword evidence="2" id="KW-1185">Reference proteome</keyword>
<protein>
    <recommendedName>
        <fullName evidence="3">N-acetylglucosaminylphosphatidylinositol deacetylase</fullName>
    </recommendedName>
</protein>
<dbReference type="InterPro" id="IPR003737">
    <property type="entry name" value="GlcNAc_PI_deacetylase-related"/>
</dbReference>
<sequence>MDAVTPQRIEGQGTLEADWAGSTWLASLPITPAQDLLEGTRRLLVVSPHPDDEVLACAGLMQAALAHGVAVHVVSVTDGEACYPDQALWPPARLRDARRHELAQAVRVLGLDATHVTPLGLPDGGVSTHEAELTAHLTAQLMPADLIIAPWIGDAHPDHEATGRAALAAAGARGARALQYPVWAWHWLDPDAPAAPWPTAMRIPMDAAMRSRKREAMQAFATQTGDVEGLDCQPILPAHVTARFHRAFEVLIG</sequence>
<dbReference type="AlphaFoldDB" id="A0A0R0D9V3"/>
<dbReference type="PANTHER" id="PTHR12993">
    <property type="entry name" value="N-ACETYLGLUCOSAMINYL-PHOSPHATIDYLINOSITOL DE-N-ACETYLASE-RELATED"/>
    <property type="match status" value="1"/>
</dbReference>
<dbReference type="Gene3D" id="3.40.50.10320">
    <property type="entry name" value="LmbE-like"/>
    <property type="match status" value="1"/>
</dbReference>
<evidence type="ECO:0000313" key="1">
    <source>
        <dbReference type="EMBL" id="KRG75314.1"/>
    </source>
</evidence>
<dbReference type="PANTHER" id="PTHR12993:SF29">
    <property type="entry name" value="BLR3841 PROTEIN"/>
    <property type="match status" value="1"/>
</dbReference>
<reference evidence="1 2" key="1">
    <citation type="submission" date="2015-05" db="EMBL/GenBank/DDBJ databases">
        <title>Genome sequencing and analysis of members of genus Stenotrophomonas.</title>
        <authorList>
            <person name="Patil P.P."/>
            <person name="Midha S."/>
            <person name="Patil P.B."/>
        </authorList>
    </citation>
    <scope>NUCLEOTIDE SEQUENCE [LARGE SCALE GENOMIC DNA]</scope>
    <source>
        <strain evidence="1 2">DSM 21508</strain>
    </source>
</reference>
<evidence type="ECO:0000313" key="2">
    <source>
        <dbReference type="Proteomes" id="UP000051386"/>
    </source>
</evidence>
<dbReference type="PATRIC" id="fig|517011.3.peg.511"/>
<dbReference type="InterPro" id="IPR024078">
    <property type="entry name" value="LmbE-like_dom_sf"/>
</dbReference>
<dbReference type="EMBL" id="LDJK01000014">
    <property type="protein sequence ID" value="KRG75314.1"/>
    <property type="molecule type" value="Genomic_DNA"/>
</dbReference>
<dbReference type="GO" id="GO:0016811">
    <property type="term" value="F:hydrolase activity, acting on carbon-nitrogen (but not peptide) bonds, in linear amides"/>
    <property type="evidence" value="ECO:0007669"/>
    <property type="project" value="TreeGrafter"/>
</dbReference>
<evidence type="ECO:0008006" key="3">
    <source>
        <dbReference type="Google" id="ProtNLM"/>
    </source>
</evidence>
<dbReference type="RefSeq" id="WP_057507618.1">
    <property type="nucleotide sequence ID" value="NZ_LDJK01000014.1"/>
</dbReference>
<dbReference type="Proteomes" id="UP000051386">
    <property type="component" value="Unassembled WGS sequence"/>
</dbReference>
<dbReference type="Pfam" id="PF02585">
    <property type="entry name" value="PIG-L"/>
    <property type="match status" value="1"/>
</dbReference>
<dbReference type="SUPFAM" id="SSF102588">
    <property type="entry name" value="LmbE-like"/>
    <property type="match status" value="1"/>
</dbReference>
<gene>
    <name evidence="1" type="ORF">ABB28_05225</name>
</gene>
<proteinExistence type="predicted"/>